<reference evidence="1 2" key="1">
    <citation type="submission" date="2018-06" db="EMBL/GenBank/DDBJ databases">
        <title>Genomic Encyclopedia of Type Strains, Phase IV (KMG-IV): sequencing the most valuable type-strain genomes for metagenomic binning, comparative biology and taxonomic classification.</title>
        <authorList>
            <person name="Goeker M."/>
        </authorList>
    </citation>
    <scope>NUCLEOTIDE SEQUENCE [LARGE SCALE GENOMIC DNA]</scope>
    <source>
        <strain evidence="1 2">DSM 25520</strain>
    </source>
</reference>
<evidence type="ECO:0000313" key="2">
    <source>
        <dbReference type="Proteomes" id="UP000253628"/>
    </source>
</evidence>
<proteinExistence type="predicted"/>
<dbReference type="Proteomes" id="UP000253628">
    <property type="component" value="Unassembled WGS sequence"/>
</dbReference>
<dbReference type="AlphaFoldDB" id="A0A366HF71"/>
<dbReference type="InterPro" id="IPR036237">
    <property type="entry name" value="Xyl_isomerase-like_sf"/>
</dbReference>
<protein>
    <recommendedName>
        <fullName evidence="3">Xylose isomerase-like TIM barrel protein</fullName>
    </recommendedName>
</protein>
<comment type="caution">
    <text evidence="1">The sequence shown here is derived from an EMBL/GenBank/DDBJ whole genome shotgun (WGS) entry which is preliminary data.</text>
</comment>
<evidence type="ECO:0008006" key="3">
    <source>
        <dbReference type="Google" id="ProtNLM"/>
    </source>
</evidence>
<dbReference type="RefSeq" id="WP_242341760.1">
    <property type="nucleotide sequence ID" value="NZ_JACCEU010000004.1"/>
</dbReference>
<evidence type="ECO:0000313" key="1">
    <source>
        <dbReference type="EMBL" id="RBP40754.1"/>
    </source>
</evidence>
<sequence length="354" mass="40494">MDMKANKLADKRIKLGCAGRGVQNSAPGNPVSLQELPVDTQFRMVVEAGVFDFFDRLPLADKVDDYIKAVEKYDFPVWGSAWTYRIGDEPLKVLEGHLVNCAATGVRYHNMMVLTHHAKGHVVTDEELIDLYLRSYELGHKYGIEIGFEVHILMWSEDFRRVTPVANKIRAQGVPFNFVMDYSHCIFKIGNPSEQDISGIREDVAAGKVVLDPFEKGNLADEWLSMNMVWWQQNRPAVPNGPVNIWAKGDDGKPGRGVQYPFVRPRPGEWYDEWHEYLLEPSKELIRKTLRYHLTHDDSPLQLMTVDYINLPDYGLGVHYNTYESSVAVGRFIRETQAQIEKELQALKESQPVD</sequence>
<name>A0A366HF71_9BURK</name>
<gene>
    <name evidence="1" type="ORF">DFR37_10393</name>
</gene>
<organism evidence="1 2">
    <name type="scientific">Eoetvoesiella caeni</name>
    <dbReference type="NCBI Taxonomy" id="645616"/>
    <lineage>
        <taxon>Bacteria</taxon>
        <taxon>Pseudomonadati</taxon>
        <taxon>Pseudomonadota</taxon>
        <taxon>Betaproteobacteria</taxon>
        <taxon>Burkholderiales</taxon>
        <taxon>Alcaligenaceae</taxon>
        <taxon>Eoetvoesiella</taxon>
    </lineage>
</organism>
<dbReference type="SUPFAM" id="SSF51658">
    <property type="entry name" value="Xylose isomerase-like"/>
    <property type="match status" value="1"/>
</dbReference>
<dbReference type="EMBL" id="QNRQ01000003">
    <property type="protein sequence ID" value="RBP40754.1"/>
    <property type="molecule type" value="Genomic_DNA"/>
</dbReference>
<accession>A0A366HF71</accession>
<keyword evidence="2" id="KW-1185">Reference proteome</keyword>